<dbReference type="GO" id="GO:0003985">
    <property type="term" value="F:acetyl-CoA C-acetyltransferase activity"/>
    <property type="evidence" value="ECO:0007669"/>
    <property type="project" value="UniProtKB-EC"/>
</dbReference>
<dbReference type="GO" id="GO:0005737">
    <property type="term" value="C:cytoplasm"/>
    <property type="evidence" value="ECO:0007669"/>
    <property type="project" value="UniProtKB-SubCell"/>
</dbReference>
<feature type="active site" description="Proton acceptor" evidence="9">
    <location>
        <position position="349"/>
    </location>
</feature>
<dbReference type="InterPro" id="IPR020610">
    <property type="entry name" value="Thiolase_AS"/>
</dbReference>
<dbReference type="EC" id="2.3.1.9" evidence="3"/>
<dbReference type="PANTHER" id="PTHR18919:SF107">
    <property type="entry name" value="ACETYL-COA ACETYLTRANSFERASE, CYTOSOLIC"/>
    <property type="match status" value="1"/>
</dbReference>
<comment type="subcellular location">
    <subcellularLocation>
        <location evidence="1">Cytoplasm</location>
    </subcellularLocation>
</comment>
<evidence type="ECO:0000256" key="5">
    <source>
        <dbReference type="ARBA" id="ARBA00023315"/>
    </source>
</evidence>
<evidence type="ECO:0000256" key="1">
    <source>
        <dbReference type="ARBA" id="ARBA00004496"/>
    </source>
</evidence>
<dbReference type="PROSITE" id="PS00099">
    <property type="entry name" value="THIOLASE_3"/>
    <property type="match status" value="1"/>
</dbReference>
<dbReference type="InterPro" id="IPR020613">
    <property type="entry name" value="Thiolase_CS"/>
</dbReference>
<dbReference type="InterPro" id="IPR002155">
    <property type="entry name" value="Thiolase"/>
</dbReference>
<feature type="active site" description="Proton acceptor" evidence="9">
    <location>
        <position position="379"/>
    </location>
</feature>
<protein>
    <recommendedName>
        <fullName evidence="7">Acetyl-CoA acetyltransferase</fullName>
        <ecNumber evidence="3">2.3.1.9</ecNumber>
    </recommendedName>
    <alternativeName>
        <fullName evidence="6">Acetoacetyl-CoA thiolase</fullName>
    </alternativeName>
</protein>
<dbReference type="Pfam" id="PF00108">
    <property type="entry name" value="Thiolase_N"/>
    <property type="match status" value="1"/>
</dbReference>
<dbReference type="PANTHER" id="PTHR18919">
    <property type="entry name" value="ACETYL-COA C-ACYLTRANSFERASE"/>
    <property type="match status" value="1"/>
</dbReference>
<proteinExistence type="inferred from homology"/>
<dbReference type="PROSITE" id="PS00737">
    <property type="entry name" value="THIOLASE_2"/>
    <property type="match status" value="1"/>
</dbReference>
<evidence type="ECO:0000256" key="9">
    <source>
        <dbReference type="PIRSR" id="PIRSR000429-1"/>
    </source>
</evidence>
<gene>
    <name evidence="13" type="ORF">DCMF_17470</name>
</gene>
<evidence type="ECO:0000259" key="11">
    <source>
        <dbReference type="Pfam" id="PF00108"/>
    </source>
</evidence>
<dbReference type="Pfam" id="PF02803">
    <property type="entry name" value="Thiolase_C"/>
    <property type="match status" value="1"/>
</dbReference>
<feature type="active site" description="Acyl-thioester intermediate" evidence="9">
    <location>
        <position position="89"/>
    </location>
</feature>
<feature type="domain" description="Thiolase C-terminal" evidence="12">
    <location>
        <begin position="271"/>
        <end position="392"/>
    </location>
</feature>
<evidence type="ECO:0000256" key="2">
    <source>
        <dbReference type="ARBA" id="ARBA00010982"/>
    </source>
</evidence>
<accession>A0A3G1KV43</accession>
<evidence type="ECO:0000256" key="4">
    <source>
        <dbReference type="ARBA" id="ARBA00022679"/>
    </source>
</evidence>
<evidence type="ECO:0000256" key="8">
    <source>
        <dbReference type="ARBA" id="ARBA00051550"/>
    </source>
</evidence>
<feature type="domain" description="Thiolase N-terminal" evidence="11">
    <location>
        <begin position="5"/>
        <end position="261"/>
    </location>
</feature>
<dbReference type="AlphaFoldDB" id="A0A3G1KV43"/>
<keyword evidence="4 10" id="KW-0808">Transferase</keyword>
<evidence type="ECO:0000313" key="14">
    <source>
        <dbReference type="Proteomes" id="UP000323521"/>
    </source>
</evidence>
<evidence type="ECO:0000256" key="6">
    <source>
        <dbReference type="ARBA" id="ARBA00030755"/>
    </source>
</evidence>
<dbReference type="NCBIfam" id="TIGR01930">
    <property type="entry name" value="AcCoA-C-Actrans"/>
    <property type="match status" value="1"/>
</dbReference>
<dbReference type="OrthoDB" id="56116at2"/>
<dbReference type="SUPFAM" id="SSF53901">
    <property type="entry name" value="Thiolase-like"/>
    <property type="match status" value="2"/>
</dbReference>
<dbReference type="EMBL" id="CP017634">
    <property type="protein sequence ID" value="ATW26312.1"/>
    <property type="molecule type" value="Genomic_DNA"/>
</dbReference>
<organism evidence="13 14">
    <name type="scientific">Formimonas warabiya</name>
    <dbReference type="NCBI Taxonomy" id="1761012"/>
    <lineage>
        <taxon>Bacteria</taxon>
        <taxon>Bacillati</taxon>
        <taxon>Bacillota</taxon>
        <taxon>Clostridia</taxon>
        <taxon>Eubacteriales</taxon>
        <taxon>Peptococcaceae</taxon>
        <taxon>Candidatus Formimonas</taxon>
    </lineage>
</organism>
<dbReference type="Gene3D" id="3.40.47.10">
    <property type="match status" value="2"/>
</dbReference>
<evidence type="ECO:0000256" key="3">
    <source>
        <dbReference type="ARBA" id="ARBA00012705"/>
    </source>
</evidence>
<comment type="similarity">
    <text evidence="2 10">Belongs to the thiolase-like superfamily. Thiolase family.</text>
</comment>
<evidence type="ECO:0000256" key="10">
    <source>
        <dbReference type="RuleBase" id="RU003557"/>
    </source>
</evidence>
<comment type="catalytic activity">
    <reaction evidence="8">
        <text>2 acetyl-CoA = acetoacetyl-CoA + CoA</text>
        <dbReference type="Rhea" id="RHEA:21036"/>
        <dbReference type="ChEBI" id="CHEBI:57286"/>
        <dbReference type="ChEBI" id="CHEBI:57287"/>
        <dbReference type="ChEBI" id="CHEBI:57288"/>
        <dbReference type="EC" id="2.3.1.9"/>
    </reaction>
</comment>
<dbReference type="InterPro" id="IPR016039">
    <property type="entry name" value="Thiolase-like"/>
</dbReference>
<reference evidence="13 14" key="1">
    <citation type="submission" date="2016-10" db="EMBL/GenBank/DDBJ databases">
        <title>Complete Genome Sequence of Peptococcaceae strain DCMF.</title>
        <authorList>
            <person name="Edwards R.J."/>
            <person name="Holland S.I."/>
            <person name="Deshpande N.P."/>
            <person name="Wong Y.K."/>
            <person name="Ertan H."/>
            <person name="Manefield M."/>
            <person name="Russell T.L."/>
            <person name="Lee M.J."/>
        </authorList>
    </citation>
    <scope>NUCLEOTIDE SEQUENCE [LARGE SCALE GENOMIC DNA]</scope>
    <source>
        <strain evidence="13 14">DCMF</strain>
    </source>
</reference>
<dbReference type="PIRSF" id="PIRSF000429">
    <property type="entry name" value="Ac-CoA_Ac_transf"/>
    <property type="match status" value="1"/>
</dbReference>
<dbReference type="Proteomes" id="UP000323521">
    <property type="component" value="Chromosome"/>
</dbReference>
<keyword evidence="5 10" id="KW-0012">Acyltransferase</keyword>
<dbReference type="KEGG" id="fwa:DCMF_17470"/>
<dbReference type="PROSITE" id="PS00098">
    <property type="entry name" value="THIOLASE_1"/>
    <property type="match status" value="1"/>
</dbReference>
<evidence type="ECO:0000256" key="7">
    <source>
        <dbReference type="ARBA" id="ARBA00044137"/>
    </source>
</evidence>
<dbReference type="InterPro" id="IPR020617">
    <property type="entry name" value="Thiolase_C"/>
</dbReference>
<dbReference type="RefSeq" id="WP_148135611.1">
    <property type="nucleotide sequence ID" value="NZ_CP017634.1"/>
</dbReference>
<name>A0A3G1KV43_FORW1</name>
<dbReference type="FunFam" id="3.40.47.10:FF:000010">
    <property type="entry name" value="Acetyl-CoA acetyltransferase (Thiolase)"/>
    <property type="match status" value="1"/>
</dbReference>
<dbReference type="InterPro" id="IPR020616">
    <property type="entry name" value="Thiolase_N"/>
</dbReference>
<evidence type="ECO:0000259" key="12">
    <source>
        <dbReference type="Pfam" id="PF02803"/>
    </source>
</evidence>
<dbReference type="CDD" id="cd00751">
    <property type="entry name" value="thiolase"/>
    <property type="match status" value="1"/>
</dbReference>
<sequence>MSGEIYIVAALRTAIGKYLGSLMPVPAVDLGAAVIKGLLAKTGVPQEEVEDVYLGNVIQAGLGQNPARQAALKAGLPVEVPALTVNRVCASGLEAVILGAKAIALRERDVVIAGGMENMSRAPYVMEGVRSGLRMGDAPLVDTMIKDGLWCAWENVHMGLTAEAVAERYLITRREQDEFAVASQIKAEIAMKEGRFKEEIVPVPVKVKKEKVNFAVDEFPRAGVTLEAISSLSPAFKKDGTVTAANASGINDGAAGVLLVSPKKLQELNLAPMARVVSWASVGVAPLVMGMGPVEAVRKALKKANLNKADLDLVELNEAFAAQSVAVCRELDLDMSKVNVNGGAIALGHPIGGSGARILVTLLHEMQKRKSRYGLAGLCVGGGQGTALVVERC</sequence>
<keyword evidence="14" id="KW-1185">Reference proteome</keyword>
<evidence type="ECO:0000313" key="13">
    <source>
        <dbReference type="EMBL" id="ATW26312.1"/>
    </source>
</evidence>
<dbReference type="InterPro" id="IPR020615">
    <property type="entry name" value="Thiolase_acyl_enz_int_AS"/>
</dbReference>